<name>A0AA39TU48_9PEZI</name>
<keyword evidence="2" id="KW-1185">Reference proteome</keyword>
<organism evidence="1 2">
    <name type="scientific">Bombardia bombarda</name>
    <dbReference type="NCBI Taxonomy" id="252184"/>
    <lineage>
        <taxon>Eukaryota</taxon>
        <taxon>Fungi</taxon>
        <taxon>Dikarya</taxon>
        <taxon>Ascomycota</taxon>
        <taxon>Pezizomycotina</taxon>
        <taxon>Sordariomycetes</taxon>
        <taxon>Sordariomycetidae</taxon>
        <taxon>Sordariales</taxon>
        <taxon>Lasiosphaeriaceae</taxon>
        <taxon>Bombardia</taxon>
    </lineage>
</organism>
<evidence type="ECO:0000313" key="2">
    <source>
        <dbReference type="Proteomes" id="UP001174934"/>
    </source>
</evidence>
<sequence>MKTLKLKPTSPSSLLLRNHINAACTRRSIGSVNNPHGPSLPAVKLDNTLTELYKRANPQNANIKLGMVLLTADTFVSP</sequence>
<proteinExistence type="predicted"/>
<accession>A0AA39TU48</accession>
<comment type="caution">
    <text evidence="1">The sequence shown here is derived from an EMBL/GenBank/DDBJ whole genome shotgun (WGS) entry which is preliminary data.</text>
</comment>
<dbReference type="EMBL" id="JAULSR010000009">
    <property type="protein sequence ID" value="KAK0612572.1"/>
    <property type="molecule type" value="Genomic_DNA"/>
</dbReference>
<protein>
    <submittedName>
        <fullName evidence="1">Uncharacterized protein</fullName>
    </submittedName>
</protein>
<dbReference type="Proteomes" id="UP001174934">
    <property type="component" value="Unassembled WGS sequence"/>
</dbReference>
<dbReference type="AlphaFoldDB" id="A0AA39TU48"/>
<reference evidence="1" key="1">
    <citation type="submission" date="2023-06" db="EMBL/GenBank/DDBJ databases">
        <title>Genome-scale phylogeny and comparative genomics of the fungal order Sordariales.</title>
        <authorList>
            <consortium name="Lawrence Berkeley National Laboratory"/>
            <person name="Hensen N."/>
            <person name="Bonometti L."/>
            <person name="Westerberg I."/>
            <person name="Brannstrom I.O."/>
            <person name="Guillou S."/>
            <person name="Cros-Aarteil S."/>
            <person name="Calhoun S."/>
            <person name="Haridas S."/>
            <person name="Kuo A."/>
            <person name="Mondo S."/>
            <person name="Pangilinan J."/>
            <person name="Riley R."/>
            <person name="LaButti K."/>
            <person name="Andreopoulos B."/>
            <person name="Lipzen A."/>
            <person name="Chen C."/>
            <person name="Yanf M."/>
            <person name="Daum C."/>
            <person name="Ng V."/>
            <person name="Clum A."/>
            <person name="Steindorff A."/>
            <person name="Ohm R."/>
            <person name="Martin F."/>
            <person name="Silar P."/>
            <person name="Natvig D."/>
            <person name="Lalanne C."/>
            <person name="Gautier V."/>
            <person name="Ament-velasquez S.L."/>
            <person name="Kruys A."/>
            <person name="Hutchinson M.I."/>
            <person name="Powell A.J."/>
            <person name="Barry K."/>
            <person name="Miller A.N."/>
            <person name="Grigoriev I.V."/>
            <person name="Debuchy R."/>
            <person name="Gladieux P."/>
            <person name="Thoren M.H."/>
            <person name="Johannesson H."/>
        </authorList>
    </citation>
    <scope>NUCLEOTIDE SEQUENCE</scope>
    <source>
        <strain evidence="1">SMH3391-2</strain>
    </source>
</reference>
<gene>
    <name evidence="1" type="ORF">B0T17DRAFT_544015</name>
</gene>
<evidence type="ECO:0000313" key="1">
    <source>
        <dbReference type="EMBL" id="KAK0612572.1"/>
    </source>
</evidence>